<keyword evidence="1" id="KW-0614">Plasmid</keyword>
<dbReference type="InterPro" id="IPR010265">
    <property type="entry name" value="Phage_lambda_TipM"/>
</dbReference>
<sequence>MEGLLPNPYPNIPATPRSTVSAAPRLKFLEYGDGYQQVARDGINALDREMTLVHEYLDSVVAGTLRAFLTANYGQVVTCPTVGDNITRNWLLREWSEQFDGNTSFQFQVKLIETH</sequence>
<dbReference type="AlphaFoldDB" id="A0A9P1JY43"/>
<protein>
    <recommendedName>
        <fullName evidence="3">Minor tail protein</fullName>
    </recommendedName>
</protein>
<dbReference type="EMBL" id="HE577329">
    <property type="protein sequence ID" value="CCD02008.1"/>
    <property type="molecule type" value="Genomic_DNA"/>
</dbReference>
<name>A0A9P1JY43_9PROT</name>
<geneLocation type="plasmid" evidence="1 2">
    <name>AZOBR_p2</name>
</geneLocation>
<evidence type="ECO:0008006" key="3">
    <source>
        <dbReference type="Google" id="ProtNLM"/>
    </source>
</evidence>
<evidence type="ECO:0000313" key="1">
    <source>
        <dbReference type="EMBL" id="CCD02008.1"/>
    </source>
</evidence>
<accession>A0A9P1JY43</accession>
<proteinExistence type="predicted"/>
<gene>
    <name evidence="1" type="ORF">AZOBR_p270204</name>
</gene>
<reference evidence="1 2" key="1">
    <citation type="journal article" date="2011" name="PLoS Genet.">
        <title>Azospirillum genomes reveal transition of bacteria from aquatic to terrestrial environments.</title>
        <authorList>
            <person name="Wisniewski-Dye F."/>
            <person name="Borziak K."/>
            <person name="Khalsa-Moyers G."/>
            <person name="Alexandre G."/>
            <person name="Sukharnikov L.O."/>
            <person name="Wuichet K."/>
            <person name="Hurst G.B."/>
            <person name="McDonald W.H."/>
            <person name="Robertson J.S."/>
            <person name="Barbe V."/>
            <person name="Calteau A."/>
            <person name="Rouy Z."/>
            <person name="Mangenot S."/>
            <person name="Prigent-Combaret C."/>
            <person name="Normand P."/>
            <person name="Boyer M."/>
            <person name="Siguier P."/>
            <person name="Dessaux Y."/>
            <person name="Elmerich C."/>
            <person name="Condemine G."/>
            <person name="Krishnen G."/>
            <person name="Kennedy I."/>
            <person name="Paterson A.H."/>
            <person name="Gonzalez V."/>
            <person name="Mavingui P."/>
            <person name="Zhulin I.B."/>
        </authorList>
    </citation>
    <scope>NUCLEOTIDE SEQUENCE [LARGE SCALE GENOMIC DNA]</scope>
    <source>
        <strain evidence="1 2">Sp245</strain>
    </source>
</reference>
<dbReference type="Pfam" id="PF05939">
    <property type="entry name" value="Phage_min_tail"/>
    <property type="match status" value="1"/>
</dbReference>
<evidence type="ECO:0000313" key="2">
    <source>
        <dbReference type="Proteomes" id="UP000007319"/>
    </source>
</evidence>
<dbReference type="KEGG" id="abs:AZOBR_p270204"/>
<keyword evidence="2" id="KW-1185">Reference proteome</keyword>
<organism evidence="1 2">
    <name type="scientific">Azospirillum baldaniorum</name>
    <dbReference type="NCBI Taxonomy" id="1064539"/>
    <lineage>
        <taxon>Bacteria</taxon>
        <taxon>Pseudomonadati</taxon>
        <taxon>Pseudomonadota</taxon>
        <taxon>Alphaproteobacteria</taxon>
        <taxon>Rhodospirillales</taxon>
        <taxon>Azospirillaceae</taxon>
        <taxon>Azospirillum</taxon>
    </lineage>
</organism>
<dbReference type="Proteomes" id="UP000007319">
    <property type="component" value="Plasmid AZOBR_p2"/>
</dbReference>